<evidence type="ECO:0000256" key="5">
    <source>
        <dbReference type="SAM" id="MobiDB-lite"/>
    </source>
</evidence>
<comment type="caution">
    <text evidence="7">The sequence shown here is derived from an EMBL/GenBank/DDBJ whole genome shotgun (WGS) entry which is preliminary data.</text>
</comment>
<feature type="domain" description="LysM" evidence="6">
    <location>
        <begin position="553"/>
        <end position="596"/>
    </location>
</feature>
<dbReference type="PANTHER" id="PTHR33734">
    <property type="entry name" value="LYSM DOMAIN-CONTAINING GPI-ANCHORED PROTEIN 2"/>
    <property type="match status" value="1"/>
</dbReference>
<accession>A0A0R2KGH6</accession>
<dbReference type="Gene3D" id="1.10.530.10">
    <property type="match status" value="1"/>
</dbReference>
<dbReference type="PATRIC" id="fig|1122146.4.peg.464"/>
<dbReference type="GO" id="GO:0008932">
    <property type="term" value="F:lytic endotransglycosylase activity"/>
    <property type="evidence" value="ECO:0007669"/>
    <property type="project" value="TreeGrafter"/>
</dbReference>
<feature type="domain" description="LysM" evidence="6">
    <location>
        <begin position="352"/>
        <end position="395"/>
    </location>
</feature>
<dbReference type="CDD" id="cd00118">
    <property type="entry name" value="LysM"/>
    <property type="match status" value="7"/>
</dbReference>
<dbReference type="Gene3D" id="3.10.350.10">
    <property type="entry name" value="LysM domain"/>
    <property type="match status" value="7"/>
</dbReference>
<dbReference type="Pfam" id="PF01476">
    <property type="entry name" value="LysM"/>
    <property type="match status" value="7"/>
</dbReference>
<sequence>MKSRKERIQAQKEALLTKKIKSLKKATTYIGTSLLVGTATLSSLKGNAKAADANVLNQENEDQKDKKEQTTENPTPTVVTEQQKAATPKVMAPAPPARISRYASYAAVSAPTRFINTIGAEAKAIADRYGIYASLMIAQAGLESAWGQSYLATSAHNLFGVKWRGTGQYIILPTQEYYGGKYHTVNAKFQRYNSYSEALTAYANLITHNFYNSTRANAGSVQTAAYNLRHGKYGCYATAPNYAPSLLNVIKNYNLTRFDLGGSAVTPAQPTTPDHSSSHTTSGGTYTVKAGDSLWAISQRTGVSVNNLIAWNNIKANFIYPGQVLKLSYATPQTPNKPVTPAKPSHQISANGTYTVKSGDSLWLIANNHKMSINELKQLNNLTSNFIYPGQVLKIVETQAKPIPKPQPKPTPKPARPSRPTTGGYTVKSGDSIWKIANDHHMSMSELKSLNNLTSNFIYPGQVLKVKGSTTKPVRPSRPTTGGYTVKSGDSIWKIAHDHHMSMSELKSLNNLSSDFIYPGQILKVKGSTSSHSVTPARPSRPSRPSQPSRSTGGYTVKSGDSIWKIAHDHHMSMSELKSLNNLSSDFIYPGQVLKVKGSTASRSTSHTNTSSSRSTSRSTSATYQVKAGDSLWLIANKYGITISSLKSYNNLPNNFIYPGQTLKIPGKYVSVNKRSARSTSYAKRTYNVVSGDSLWKIAQANGMTVNQLKTLNHLTSDSIYVGQKLRLN</sequence>
<dbReference type="SUPFAM" id="SSF54106">
    <property type="entry name" value="LysM domain"/>
    <property type="match status" value="7"/>
</dbReference>
<organism evidence="7 8">
    <name type="scientific">Ligilactobacillus ceti DSM 22408</name>
    <dbReference type="NCBI Taxonomy" id="1122146"/>
    <lineage>
        <taxon>Bacteria</taxon>
        <taxon>Bacillati</taxon>
        <taxon>Bacillota</taxon>
        <taxon>Bacilli</taxon>
        <taxon>Lactobacillales</taxon>
        <taxon>Lactobacillaceae</taxon>
        <taxon>Ligilactobacillus</taxon>
    </lineage>
</organism>
<protein>
    <recommendedName>
        <fullName evidence="4">Peptidoglycan hydrolase</fullName>
    </recommendedName>
</protein>
<keyword evidence="2" id="KW-0929">Antimicrobial</keyword>
<dbReference type="PANTHER" id="PTHR33734:SF22">
    <property type="entry name" value="MEMBRANE-BOUND LYTIC MUREIN TRANSGLYCOSYLASE D"/>
    <property type="match status" value="1"/>
</dbReference>
<dbReference type="eggNOG" id="COG1705">
    <property type="taxonomic scope" value="Bacteria"/>
</dbReference>
<gene>
    <name evidence="7" type="ORF">IV53_GL000452</name>
</gene>
<evidence type="ECO:0000259" key="6">
    <source>
        <dbReference type="PROSITE" id="PS51782"/>
    </source>
</evidence>
<dbReference type="Gene3D" id="4.10.80.30">
    <property type="entry name" value="DNA polymerase, domain 6"/>
    <property type="match status" value="1"/>
</dbReference>
<proteinExistence type="inferred from homology"/>
<dbReference type="PRINTS" id="PR01002">
    <property type="entry name" value="FLGFLGJ"/>
</dbReference>
<feature type="compositionally biased region" description="Low complexity" evidence="5">
    <location>
        <begin position="536"/>
        <end position="551"/>
    </location>
</feature>
<evidence type="ECO:0000256" key="1">
    <source>
        <dbReference type="ARBA" id="ARBA00010266"/>
    </source>
</evidence>
<feature type="compositionally biased region" description="Low complexity" evidence="5">
    <location>
        <begin position="271"/>
        <end position="283"/>
    </location>
</feature>
<feature type="compositionally biased region" description="Basic and acidic residues" evidence="5">
    <location>
        <begin position="61"/>
        <end position="70"/>
    </location>
</feature>
<dbReference type="GO" id="GO:0042742">
    <property type="term" value="P:defense response to bacterium"/>
    <property type="evidence" value="ECO:0007669"/>
    <property type="project" value="UniProtKB-KW"/>
</dbReference>
<feature type="region of interest" description="Disordered" evidence="5">
    <location>
        <begin position="401"/>
        <end position="427"/>
    </location>
</feature>
<evidence type="ECO:0000256" key="2">
    <source>
        <dbReference type="ARBA" id="ARBA00022529"/>
    </source>
</evidence>
<feature type="domain" description="LysM" evidence="6">
    <location>
        <begin position="622"/>
        <end position="665"/>
    </location>
</feature>
<dbReference type="GO" id="GO:0004040">
    <property type="term" value="F:amidase activity"/>
    <property type="evidence" value="ECO:0007669"/>
    <property type="project" value="InterPro"/>
</dbReference>
<dbReference type="Proteomes" id="UP000051500">
    <property type="component" value="Unassembled WGS sequence"/>
</dbReference>
<feature type="region of interest" description="Disordered" evidence="5">
    <location>
        <begin position="57"/>
        <end position="92"/>
    </location>
</feature>
<dbReference type="PROSITE" id="PS51782">
    <property type="entry name" value="LYSM"/>
    <property type="match status" value="7"/>
</dbReference>
<feature type="compositionally biased region" description="Pro residues" evidence="5">
    <location>
        <begin position="403"/>
        <end position="417"/>
    </location>
</feature>
<comment type="similarity">
    <text evidence="1">Belongs to the glycosyl hydrolase 73 family.</text>
</comment>
<dbReference type="InterPro" id="IPR002901">
    <property type="entry name" value="MGlyc_endo_b_GlcNAc-like_dom"/>
</dbReference>
<keyword evidence="3" id="KW-0081">Bacteriolytic enzyme</keyword>
<evidence type="ECO:0000256" key="3">
    <source>
        <dbReference type="ARBA" id="ARBA00022638"/>
    </source>
</evidence>
<feature type="region of interest" description="Disordered" evidence="5">
    <location>
        <begin position="264"/>
        <end position="283"/>
    </location>
</feature>
<dbReference type="InterPro" id="IPR036779">
    <property type="entry name" value="LysM_dom_sf"/>
</dbReference>
<evidence type="ECO:0000313" key="8">
    <source>
        <dbReference type="Proteomes" id="UP000051500"/>
    </source>
</evidence>
<keyword evidence="8" id="KW-1185">Reference proteome</keyword>
<dbReference type="Pfam" id="PF01832">
    <property type="entry name" value="Glucosaminidase"/>
    <property type="match status" value="1"/>
</dbReference>
<dbReference type="SMART" id="SM00047">
    <property type="entry name" value="LYZ2"/>
    <property type="match status" value="1"/>
</dbReference>
<dbReference type="GO" id="GO:0031640">
    <property type="term" value="P:killing of cells of another organism"/>
    <property type="evidence" value="ECO:0007669"/>
    <property type="project" value="UniProtKB-KW"/>
</dbReference>
<feature type="compositionally biased region" description="Low complexity" evidence="5">
    <location>
        <begin position="599"/>
        <end position="621"/>
    </location>
</feature>
<dbReference type="InterPro" id="IPR018392">
    <property type="entry name" value="LysM"/>
</dbReference>
<dbReference type="AlphaFoldDB" id="A0A0R2KGH6"/>
<feature type="domain" description="LysM" evidence="6">
    <location>
        <begin position="423"/>
        <end position="466"/>
    </location>
</feature>
<dbReference type="EMBL" id="JQBZ01000025">
    <property type="protein sequence ID" value="KRN88488.1"/>
    <property type="molecule type" value="Genomic_DNA"/>
</dbReference>
<dbReference type="RefSeq" id="WP_027106897.1">
    <property type="nucleotide sequence ID" value="NZ_JQBZ01000025.1"/>
</dbReference>
<evidence type="ECO:0000256" key="4">
    <source>
        <dbReference type="ARBA" id="ARBA00032108"/>
    </source>
</evidence>
<feature type="domain" description="LysM" evidence="6">
    <location>
        <begin position="284"/>
        <end position="327"/>
    </location>
</feature>
<dbReference type="STRING" id="1122146.IV53_GL000452"/>
<dbReference type="SMART" id="SM00257">
    <property type="entry name" value="LysM"/>
    <property type="match status" value="7"/>
</dbReference>
<feature type="region of interest" description="Disordered" evidence="5">
    <location>
        <begin position="598"/>
        <end position="621"/>
    </location>
</feature>
<reference evidence="7 8" key="1">
    <citation type="journal article" date="2015" name="Genome Announc.">
        <title>Expanding the biotechnology potential of lactobacilli through comparative genomics of 213 strains and associated genera.</title>
        <authorList>
            <person name="Sun Z."/>
            <person name="Harris H.M."/>
            <person name="McCann A."/>
            <person name="Guo C."/>
            <person name="Argimon S."/>
            <person name="Zhang W."/>
            <person name="Yang X."/>
            <person name="Jeffery I.B."/>
            <person name="Cooney J.C."/>
            <person name="Kagawa T.F."/>
            <person name="Liu W."/>
            <person name="Song Y."/>
            <person name="Salvetti E."/>
            <person name="Wrobel A."/>
            <person name="Rasinkangas P."/>
            <person name="Parkhill J."/>
            <person name="Rea M.C."/>
            <person name="O'Sullivan O."/>
            <person name="Ritari J."/>
            <person name="Douillard F.P."/>
            <person name="Paul Ross R."/>
            <person name="Yang R."/>
            <person name="Briner A.E."/>
            <person name="Felis G.E."/>
            <person name="de Vos W.M."/>
            <person name="Barrangou R."/>
            <person name="Klaenhammer T.R."/>
            <person name="Caufield P.W."/>
            <person name="Cui Y."/>
            <person name="Zhang H."/>
            <person name="O'Toole P.W."/>
        </authorList>
    </citation>
    <scope>NUCLEOTIDE SEQUENCE [LARGE SCALE GENOMIC DNA]</scope>
    <source>
        <strain evidence="7 8">DSM 22408</strain>
    </source>
</reference>
<name>A0A0R2KGH6_9LACO</name>
<feature type="compositionally biased region" description="Low complexity" evidence="5">
    <location>
        <begin position="71"/>
        <end position="82"/>
    </location>
</feature>
<feature type="region of interest" description="Disordered" evidence="5">
    <location>
        <begin position="527"/>
        <end position="557"/>
    </location>
</feature>
<evidence type="ECO:0000313" key="7">
    <source>
        <dbReference type="EMBL" id="KRN88488.1"/>
    </source>
</evidence>
<feature type="domain" description="LysM" evidence="6">
    <location>
        <begin position="482"/>
        <end position="525"/>
    </location>
</feature>
<dbReference type="eggNOG" id="COG1388">
    <property type="taxonomic scope" value="Bacteria"/>
</dbReference>
<feature type="domain" description="LysM" evidence="6">
    <location>
        <begin position="685"/>
        <end position="728"/>
    </location>
</feature>